<protein>
    <submittedName>
        <fullName evidence="2">Uncharacterized protein</fullName>
    </submittedName>
</protein>
<accession>B4LUQ5</accession>
<name>B4LUQ5_DROVI</name>
<dbReference type="eggNOG" id="ENOG502RKQB">
    <property type="taxonomic scope" value="Eukaryota"/>
</dbReference>
<dbReference type="InParanoid" id="B4LUQ5"/>
<dbReference type="OrthoDB" id="7871858at2759"/>
<dbReference type="HOGENOM" id="CLU_060009_0_0_1"/>
<evidence type="ECO:0000313" key="2">
    <source>
        <dbReference type="EMBL" id="EDW64232.2"/>
    </source>
</evidence>
<proteinExistence type="predicted"/>
<gene>
    <name evidence="2" type="primary">Dvir\GJ17352</name>
    <name evidence="2" type="ORF">Dvir_GJ17352</name>
</gene>
<dbReference type="STRING" id="7244.B4LUQ5"/>
<reference evidence="2 3" key="1">
    <citation type="journal article" date="2007" name="Nature">
        <title>Evolution of genes and genomes on the Drosophila phylogeny.</title>
        <authorList>
            <consortium name="Drosophila 12 Genomes Consortium"/>
            <person name="Clark A.G."/>
            <person name="Eisen M.B."/>
            <person name="Smith D.R."/>
            <person name="Bergman C.M."/>
            <person name="Oliver B."/>
            <person name="Markow T.A."/>
            <person name="Kaufman T.C."/>
            <person name="Kellis M."/>
            <person name="Gelbart W."/>
            <person name="Iyer V.N."/>
            <person name="Pollard D.A."/>
            <person name="Sackton T.B."/>
            <person name="Larracuente A.M."/>
            <person name="Singh N.D."/>
            <person name="Abad J.P."/>
            <person name="Abt D.N."/>
            <person name="Adryan B."/>
            <person name="Aguade M."/>
            <person name="Akashi H."/>
            <person name="Anderson W.W."/>
            <person name="Aquadro C.F."/>
            <person name="Ardell D.H."/>
            <person name="Arguello R."/>
            <person name="Artieri C.G."/>
            <person name="Barbash D.A."/>
            <person name="Barker D."/>
            <person name="Barsanti P."/>
            <person name="Batterham P."/>
            <person name="Batzoglou S."/>
            <person name="Begun D."/>
            <person name="Bhutkar A."/>
            <person name="Blanco E."/>
            <person name="Bosak S.A."/>
            <person name="Bradley R.K."/>
            <person name="Brand A.D."/>
            <person name="Brent M.R."/>
            <person name="Brooks A.N."/>
            <person name="Brown R.H."/>
            <person name="Butlin R.K."/>
            <person name="Caggese C."/>
            <person name="Calvi B.R."/>
            <person name="Bernardo de Carvalho A."/>
            <person name="Caspi A."/>
            <person name="Castrezana S."/>
            <person name="Celniker S.E."/>
            <person name="Chang J.L."/>
            <person name="Chapple C."/>
            <person name="Chatterji S."/>
            <person name="Chinwalla A."/>
            <person name="Civetta A."/>
            <person name="Clifton S.W."/>
            <person name="Comeron J.M."/>
            <person name="Costello J.C."/>
            <person name="Coyne J.A."/>
            <person name="Daub J."/>
            <person name="David R.G."/>
            <person name="Delcher A.L."/>
            <person name="Delehaunty K."/>
            <person name="Do C.B."/>
            <person name="Ebling H."/>
            <person name="Edwards K."/>
            <person name="Eickbush T."/>
            <person name="Evans J.D."/>
            <person name="Filipski A."/>
            <person name="Findeiss S."/>
            <person name="Freyhult E."/>
            <person name="Fulton L."/>
            <person name="Fulton R."/>
            <person name="Garcia A.C."/>
            <person name="Gardiner A."/>
            <person name="Garfield D.A."/>
            <person name="Garvin B.E."/>
            <person name="Gibson G."/>
            <person name="Gilbert D."/>
            <person name="Gnerre S."/>
            <person name="Godfrey J."/>
            <person name="Good R."/>
            <person name="Gotea V."/>
            <person name="Gravely B."/>
            <person name="Greenberg A.J."/>
            <person name="Griffiths-Jones S."/>
            <person name="Gross S."/>
            <person name="Guigo R."/>
            <person name="Gustafson E.A."/>
            <person name="Haerty W."/>
            <person name="Hahn M.W."/>
            <person name="Halligan D.L."/>
            <person name="Halpern A.L."/>
            <person name="Halter G.M."/>
            <person name="Han M.V."/>
            <person name="Heger A."/>
            <person name="Hillier L."/>
            <person name="Hinrichs A.S."/>
            <person name="Holmes I."/>
            <person name="Hoskins R.A."/>
            <person name="Hubisz M.J."/>
            <person name="Hultmark D."/>
            <person name="Huntley M.A."/>
            <person name="Jaffe D.B."/>
            <person name="Jagadeeshan S."/>
            <person name="Jeck W.R."/>
            <person name="Johnson J."/>
            <person name="Jones C.D."/>
            <person name="Jordan W.C."/>
            <person name="Karpen G.H."/>
            <person name="Kataoka E."/>
            <person name="Keightley P.D."/>
            <person name="Kheradpour P."/>
            <person name="Kirkness E.F."/>
            <person name="Koerich L.B."/>
            <person name="Kristiansen K."/>
            <person name="Kudrna D."/>
            <person name="Kulathinal R.J."/>
            <person name="Kumar S."/>
            <person name="Kwok R."/>
            <person name="Lander E."/>
            <person name="Langley C.H."/>
            <person name="Lapoint R."/>
            <person name="Lazzaro B.P."/>
            <person name="Lee S.J."/>
            <person name="Levesque L."/>
            <person name="Li R."/>
            <person name="Lin C.F."/>
            <person name="Lin M.F."/>
            <person name="Lindblad-Toh K."/>
            <person name="Llopart A."/>
            <person name="Long M."/>
            <person name="Low L."/>
            <person name="Lozovsky E."/>
            <person name="Lu J."/>
            <person name="Luo M."/>
            <person name="Machado C.A."/>
            <person name="Makalowski W."/>
            <person name="Marzo M."/>
            <person name="Matsuda M."/>
            <person name="Matzkin L."/>
            <person name="McAllister B."/>
            <person name="McBride C.S."/>
            <person name="McKernan B."/>
            <person name="McKernan K."/>
            <person name="Mendez-Lago M."/>
            <person name="Minx P."/>
            <person name="Mollenhauer M.U."/>
            <person name="Montooth K."/>
            <person name="Mount S.M."/>
            <person name="Mu X."/>
            <person name="Myers E."/>
            <person name="Negre B."/>
            <person name="Newfeld S."/>
            <person name="Nielsen R."/>
            <person name="Noor M.A."/>
            <person name="O'Grady P."/>
            <person name="Pachter L."/>
            <person name="Papaceit M."/>
            <person name="Parisi M.J."/>
            <person name="Parisi M."/>
            <person name="Parts L."/>
            <person name="Pedersen J.S."/>
            <person name="Pesole G."/>
            <person name="Phillippy A.M."/>
            <person name="Ponting C.P."/>
            <person name="Pop M."/>
            <person name="Porcelli D."/>
            <person name="Powell J.R."/>
            <person name="Prohaska S."/>
            <person name="Pruitt K."/>
            <person name="Puig M."/>
            <person name="Quesneville H."/>
            <person name="Ram K.R."/>
            <person name="Rand D."/>
            <person name="Rasmussen M.D."/>
            <person name="Reed L.K."/>
            <person name="Reenan R."/>
            <person name="Reily A."/>
            <person name="Remington K.A."/>
            <person name="Rieger T.T."/>
            <person name="Ritchie M.G."/>
            <person name="Robin C."/>
            <person name="Rogers Y.H."/>
            <person name="Rohde C."/>
            <person name="Rozas J."/>
            <person name="Rubenfield M.J."/>
            <person name="Ruiz A."/>
            <person name="Russo S."/>
            <person name="Salzberg S.L."/>
            <person name="Sanchez-Gracia A."/>
            <person name="Saranga D.J."/>
            <person name="Sato H."/>
            <person name="Schaeffer S.W."/>
            <person name="Schatz M.C."/>
            <person name="Schlenke T."/>
            <person name="Schwartz R."/>
            <person name="Segarra C."/>
            <person name="Singh R.S."/>
            <person name="Sirot L."/>
            <person name="Sirota M."/>
            <person name="Sisneros N.B."/>
            <person name="Smith C.D."/>
            <person name="Smith T.F."/>
            <person name="Spieth J."/>
            <person name="Stage D.E."/>
            <person name="Stark A."/>
            <person name="Stephan W."/>
            <person name="Strausberg R.L."/>
            <person name="Strempel S."/>
            <person name="Sturgill D."/>
            <person name="Sutton G."/>
            <person name="Sutton G.G."/>
            <person name="Tao W."/>
            <person name="Teichmann S."/>
            <person name="Tobari Y.N."/>
            <person name="Tomimura Y."/>
            <person name="Tsolas J.M."/>
            <person name="Valente V.L."/>
            <person name="Venter E."/>
            <person name="Venter J.C."/>
            <person name="Vicario S."/>
            <person name="Vieira F.G."/>
            <person name="Vilella A.J."/>
            <person name="Villasante A."/>
            <person name="Walenz B."/>
            <person name="Wang J."/>
            <person name="Wasserman M."/>
            <person name="Watts T."/>
            <person name="Wilson D."/>
            <person name="Wilson R.K."/>
            <person name="Wing R.A."/>
            <person name="Wolfner M.F."/>
            <person name="Wong A."/>
            <person name="Wong G.K."/>
            <person name="Wu C.I."/>
            <person name="Wu G."/>
            <person name="Yamamoto D."/>
            <person name="Yang H.P."/>
            <person name="Yang S.P."/>
            <person name="Yorke J.A."/>
            <person name="Yoshida K."/>
            <person name="Zdobnov E."/>
            <person name="Zhang P."/>
            <person name="Zhang Y."/>
            <person name="Zimin A.V."/>
            <person name="Baldwin J."/>
            <person name="Abdouelleil A."/>
            <person name="Abdulkadir J."/>
            <person name="Abebe A."/>
            <person name="Abera B."/>
            <person name="Abreu J."/>
            <person name="Acer S.C."/>
            <person name="Aftuck L."/>
            <person name="Alexander A."/>
            <person name="An P."/>
            <person name="Anderson E."/>
            <person name="Anderson S."/>
            <person name="Arachi H."/>
            <person name="Azer M."/>
            <person name="Bachantsang P."/>
            <person name="Barry A."/>
            <person name="Bayul T."/>
            <person name="Berlin A."/>
            <person name="Bessette D."/>
            <person name="Bloom T."/>
            <person name="Blye J."/>
            <person name="Boguslavskiy L."/>
            <person name="Bonnet C."/>
            <person name="Boukhgalter B."/>
            <person name="Bourzgui I."/>
            <person name="Brown A."/>
            <person name="Cahill P."/>
            <person name="Channer S."/>
            <person name="Cheshatsang Y."/>
            <person name="Chuda L."/>
            <person name="Citroen M."/>
            <person name="Collymore A."/>
            <person name="Cooke P."/>
            <person name="Costello M."/>
            <person name="D'Aco K."/>
            <person name="Daza R."/>
            <person name="De Haan G."/>
            <person name="DeGray S."/>
            <person name="DeMaso C."/>
            <person name="Dhargay N."/>
            <person name="Dooley K."/>
            <person name="Dooley E."/>
            <person name="Doricent M."/>
            <person name="Dorje P."/>
            <person name="Dorjee K."/>
            <person name="Dupes A."/>
            <person name="Elong R."/>
            <person name="Falk J."/>
            <person name="Farina A."/>
            <person name="Faro S."/>
            <person name="Ferguson D."/>
            <person name="Fisher S."/>
            <person name="Foley C.D."/>
            <person name="Franke A."/>
            <person name="Friedrich D."/>
            <person name="Gadbois L."/>
            <person name="Gearin G."/>
            <person name="Gearin C.R."/>
            <person name="Giannoukos G."/>
            <person name="Goode T."/>
            <person name="Graham J."/>
            <person name="Grandbois E."/>
            <person name="Grewal S."/>
            <person name="Gyaltsen K."/>
            <person name="Hafez N."/>
            <person name="Hagos B."/>
            <person name="Hall J."/>
            <person name="Henson C."/>
            <person name="Hollinger A."/>
            <person name="Honan T."/>
            <person name="Huard M.D."/>
            <person name="Hughes L."/>
            <person name="Hurhula B."/>
            <person name="Husby M.E."/>
            <person name="Kamat A."/>
            <person name="Kanga B."/>
            <person name="Kashin S."/>
            <person name="Khazanovich D."/>
            <person name="Kisner P."/>
            <person name="Lance K."/>
            <person name="Lara M."/>
            <person name="Lee W."/>
            <person name="Lennon N."/>
            <person name="Letendre F."/>
            <person name="LeVine R."/>
            <person name="Lipovsky A."/>
            <person name="Liu X."/>
            <person name="Liu J."/>
            <person name="Liu S."/>
            <person name="Lokyitsang T."/>
            <person name="Lokyitsang Y."/>
            <person name="Lubonja R."/>
            <person name="Lui A."/>
            <person name="MacDonald P."/>
            <person name="Magnisalis V."/>
            <person name="Maru K."/>
            <person name="Matthews C."/>
            <person name="McCusker W."/>
            <person name="McDonough S."/>
            <person name="Mehta T."/>
            <person name="Meldrim J."/>
            <person name="Meneus L."/>
            <person name="Mihai O."/>
            <person name="Mihalev A."/>
            <person name="Mihova T."/>
            <person name="Mittelman R."/>
            <person name="Mlenga V."/>
            <person name="Montmayeur A."/>
            <person name="Mulrain L."/>
            <person name="Navidi A."/>
            <person name="Naylor J."/>
            <person name="Negash T."/>
            <person name="Nguyen T."/>
            <person name="Nguyen N."/>
            <person name="Nicol R."/>
            <person name="Norbu C."/>
            <person name="Norbu N."/>
            <person name="Novod N."/>
            <person name="O'Neill B."/>
            <person name="Osman S."/>
            <person name="Markiewicz E."/>
            <person name="Oyono O.L."/>
            <person name="Patti C."/>
            <person name="Phunkhang P."/>
            <person name="Pierre F."/>
            <person name="Priest M."/>
            <person name="Raghuraman S."/>
            <person name="Rege F."/>
            <person name="Reyes R."/>
            <person name="Rise C."/>
            <person name="Rogov P."/>
            <person name="Ross K."/>
            <person name="Ryan E."/>
            <person name="Settipalli S."/>
            <person name="Shea T."/>
            <person name="Sherpa N."/>
            <person name="Shi L."/>
            <person name="Shih D."/>
            <person name="Sparrow T."/>
            <person name="Spaulding J."/>
            <person name="Stalker J."/>
            <person name="Stange-Thomann N."/>
            <person name="Stavropoulos S."/>
            <person name="Stone C."/>
            <person name="Strader C."/>
            <person name="Tesfaye S."/>
            <person name="Thomson T."/>
            <person name="Thoulutsang Y."/>
            <person name="Thoulutsang D."/>
            <person name="Topham K."/>
            <person name="Topping I."/>
            <person name="Tsamla T."/>
            <person name="Vassiliev H."/>
            <person name="Vo A."/>
            <person name="Wangchuk T."/>
            <person name="Wangdi T."/>
            <person name="Weiand M."/>
            <person name="Wilkinson J."/>
            <person name="Wilson A."/>
            <person name="Yadav S."/>
            <person name="Young G."/>
            <person name="Yu Q."/>
            <person name="Zembek L."/>
            <person name="Zhong D."/>
            <person name="Zimmer A."/>
            <person name="Zwirko Z."/>
            <person name="Jaffe D.B."/>
            <person name="Alvarez P."/>
            <person name="Brockman W."/>
            <person name="Butler J."/>
            <person name="Chin C."/>
            <person name="Gnerre S."/>
            <person name="Grabherr M."/>
            <person name="Kleber M."/>
            <person name="Mauceli E."/>
            <person name="MacCallum I."/>
        </authorList>
    </citation>
    <scope>NUCLEOTIDE SEQUENCE [LARGE SCALE GENOMIC DNA]</scope>
    <source>
        <strain evidence="3">Tucson 15010-1051.87</strain>
    </source>
</reference>
<dbReference type="KEGG" id="dvi:6628858"/>
<dbReference type="AlphaFoldDB" id="B4LUQ5"/>
<evidence type="ECO:0000313" key="3">
    <source>
        <dbReference type="Proteomes" id="UP000008792"/>
    </source>
</evidence>
<dbReference type="Proteomes" id="UP000008792">
    <property type="component" value="Unassembled WGS sequence"/>
</dbReference>
<keyword evidence="3" id="KW-1185">Reference proteome</keyword>
<evidence type="ECO:0000256" key="1">
    <source>
        <dbReference type="SAM" id="MobiDB-lite"/>
    </source>
</evidence>
<dbReference type="EMBL" id="CH940649">
    <property type="protein sequence ID" value="EDW64232.2"/>
    <property type="molecule type" value="Genomic_DNA"/>
</dbReference>
<feature type="region of interest" description="Disordered" evidence="1">
    <location>
        <begin position="132"/>
        <end position="151"/>
    </location>
</feature>
<organism evidence="2 3">
    <name type="scientific">Drosophila virilis</name>
    <name type="common">Fruit fly</name>
    <dbReference type="NCBI Taxonomy" id="7244"/>
    <lineage>
        <taxon>Eukaryota</taxon>
        <taxon>Metazoa</taxon>
        <taxon>Ecdysozoa</taxon>
        <taxon>Arthropoda</taxon>
        <taxon>Hexapoda</taxon>
        <taxon>Insecta</taxon>
        <taxon>Pterygota</taxon>
        <taxon>Neoptera</taxon>
        <taxon>Endopterygota</taxon>
        <taxon>Diptera</taxon>
        <taxon>Brachycera</taxon>
        <taxon>Muscomorpha</taxon>
        <taxon>Ephydroidea</taxon>
        <taxon>Drosophilidae</taxon>
        <taxon>Drosophila</taxon>
    </lineage>
</organism>
<sequence length="336" mass="38625">MSNQQEHSSEELEQNEEGLDYSRLTPYDVLRMQNCKSARFVNRETYPSIRPPVSRCSNEQTKIWLADAVQYIGCERPFRSEKEDSILEMWKHTPNKHTLSCYGLASDIYQPDAIIFNQALTKCLDKVNGVEPKCKKSKKTPKKPEKQPKPKGAYVLNRSVLKCTINSMPTVMRKTNASSANTVLYCSEPADPENPFTEDEPFIPLQRALDMEKPAKKPKHGLRRKHKYCELQCGIAENKCTAYEWLKYKQDPLPYEVAFEMELAEMEDEKDPEPKNFDELYSQLVSCFEKNQYEIPACEVYGKCCRRPSDRRVIQGCGEDKLFGPCGCNCVGNLVN</sequence>